<evidence type="ECO:0000313" key="3">
    <source>
        <dbReference type="Proteomes" id="UP000186917"/>
    </source>
</evidence>
<feature type="signal peptide" evidence="1">
    <location>
        <begin position="1"/>
        <end position="20"/>
    </location>
</feature>
<name>A0A173MKV2_9BACT</name>
<keyword evidence="3" id="KW-1185">Reference proteome</keyword>
<dbReference type="AlphaFoldDB" id="A0A173MKV2"/>
<dbReference type="Proteomes" id="UP000186917">
    <property type="component" value="Unassembled WGS sequence"/>
</dbReference>
<feature type="chain" id="PRO_5030023107" evidence="1">
    <location>
        <begin position="21"/>
        <end position="128"/>
    </location>
</feature>
<organism evidence="2 3">
    <name type="scientific">Filimonas lacunae</name>
    <dbReference type="NCBI Taxonomy" id="477680"/>
    <lineage>
        <taxon>Bacteria</taxon>
        <taxon>Pseudomonadati</taxon>
        <taxon>Bacteroidota</taxon>
        <taxon>Chitinophagia</taxon>
        <taxon>Chitinophagales</taxon>
        <taxon>Chitinophagaceae</taxon>
        <taxon>Filimonas</taxon>
    </lineage>
</organism>
<dbReference type="EMBL" id="FTOR01000012">
    <property type="protein sequence ID" value="SIT33125.1"/>
    <property type="molecule type" value="Genomic_DNA"/>
</dbReference>
<evidence type="ECO:0000313" key="2">
    <source>
        <dbReference type="EMBL" id="SIT33125.1"/>
    </source>
</evidence>
<sequence length="128" mass="14628">MTMKLLLVMAFCTLTINSHAEYKAFTLYKGKTVASASAIVTRLCSEITITADQKTKVTEIISTFIDEKNKILPLQESNKAAYEEKRASYFKILKAKLSEVLLKVQLEKFLQLKPKVAETDNTLYYLFY</sequence>
<evidence type="ECO:0000256" key="1">
    <source>
        <dbReference type="SAM" id="SignalP"/>
    </source>
</evidence>
<dbReference type="KEGG" id="fln:FLA_4267"/>
<proteinExistence type="predicted"/>
<dbReference type="RefSeq" id="WP_096511213.1">
    <property type="nucleotide sequence ID" value="NZ_AP017422.1"/>
</dbReference>
<accession>A0A173MKV2</accession>
<protein>
    <submittedName>
        <fullName evidence="2">Uncharacterized protein</fullName>
    </submittedName>
</protein>
<gene>
    <name evidence="2" type="ORF">SAMN05421788_11235</name>
</gene>
<reference evidence="3" key="1">
    <citation type="submission" date="2017-01" db="EMBL/GenBank/DDBJ databases">
        <authorList>
            <person name="Varghese N."/>
            <person name="Submissions S."/>
        </authorList>
    </citation>
    <scope>NUCLEOTIDE SEQUENCE [LARGE SCALE GENOMIC DNA]</scope>
    <source>
        <strain evidence="3">DSM 21054</strain>
    </source>
</reference>
<dbReference type="OrthoDB" id="679733at2"/>
<keyword evidence="1" id="KW-0732">Signal</keyword>